<dbReference type="PANTHER" id="PTHR45949">
    <property type="entry name" value="SORTING NEXIN-4"/>
    <property type="match status" value="1"/>
</dbReference>
<dbReference type="Pfam" id="PF00787">
    <property type="entry name" value="PX"/>
    <property type="match status" value="1"/>
</dbReference>
<dbReference type="GO" id="GO:0061709">
    <property type="term" value="P:reticulophagy"/>
    <property type="evidence" value="ECO:0007669"/>
    <property type="project" value="TreeGrafter"/>
</dbReference>
<keyword evidence="7" id="KW-0472">Membrane</keyword>
<feature type="coiled-coil region" evidence="8">
    <location>
        <begin position="320"/>
        <end position="354"/>
    </location>
</feature>
<dbReference type="GO" id="GO:0035091">
    <property type="term" value="F:phosphatidylinositol binding"/>
    <property type="evidence" value="ECO:0007669"/>
    <property type="project" value="InterPro"/>
</dbReference>
<name>A0A1B6LGH7_9HEMI</name>
<evidence type="ECO:0000256" key="6">
    <source>
        <dbReference type="ARBA" id="ARBA00023121"/>
    </source>
</evidence>
<keyword evidence="6" id="KW-0446">Lipid-binding</keyword>
<dbReference type="GO" id="GO:0034727">
    <property type="term" value="P:piecemeal microautophagy of the nucleus"/>
    <property type="evidence" value="ECO:0007669"/>
    <property type="project" value="TreeGrafter"/>
</dbReference>
<dbReference type="Gene3D" id="1.20.1270.60">
    <property type="entry name" value="Arfaptin homology (AH) domain/BAR domain"/>
    <property type="match status" value="1"/>
</dbReference>
<keyword evidence="5" id="KW-0963">Cytoplasm</keyword>
<proteinExistence type="inferred from homology"/>
<dbReference type="InterPro" id="IPR036871">
    <property type="entry name" value="PX_dom_sf"/>
</dbReference>
<dbReference type="InterPro" id="IPR015404">
    <property type="entry name" value="Vps5_C"/>
</dbReference>
<dbReference type="PROSITE" id="PS50195">
    <property type="entry name" value="PX"/>
    <property type="match status" value="1"/>
</dbReference>
<dbReference type="InterPro" id="IPR001683">
    <property type="entry name" value="PX_dom"/>
</dbReference>
<feature type="domain" description="PX" evidence="9">
    <location>
        <begin position="69"/>
        <end position="189"/>
    </location>
</feature>
<dbReference type="GO" id="GO:0032456">
    <property type="term" value="P:endocytic recycling"/>
    <property type="evidence" value="ECO:0007669"/>
    <property type="project" value="TreeGrafter"/>
</dbReference>
<dbReference type="Pfam" id="PF09325">
    <property type="entry name" value="Vps5"/>
    <property type="match status" value="1"/>
</dbReference>
<protein>
    <recommendedName>
        <fullName evidence="9">PX domain-containing protein</fullName>
    </recommendedName>
</protein>
<dbReference type="GO" id="GO:0015031">
    <property type="term" value="P:protein transport"/>
    <property type="evidence" value="ECO:0007669"/>
    <property type="project" value="TreeGrafter"/>
</dbReference>
<evidence type="ECO:0000256" key="3">
    <source>
        <dbReference type="ARBA" id="ARBA00010883"/>
    </source>
</evidence>
<dbReference type="InterPro" id="IPR027267">
    <property type="entry name" value="AH/BAR_dom_sf"/>
</dbReference>
<dbReference type="CDD" id="cd06860">
    <property type="entry name" value="PX_SNX7_30_like"/>
    <property type="match status" value="1"/>
</dbReference>
<dbReference type="SUPFAM" id="SSF103657">
    <property type="entry name" value="BAR/IMD domain-like"/>
    <property type="match status" value="1"/>
</dbReference>
<comment type="subcellular location">
    <subcellularLocation>
        <location evidence="2">Cytoplasm</location>
    </subcellularLocation>
    <subcellularLocation>
        <location evidence="1">Endomembrane system</location>
        <topology evidence="1">Peripheral membrane protein</topology>
    </subcellularLocation>
</comment>
<evidence type="ECO:0000256" key="5">
    <source>
        <dbReference type="ARBA" id="ARBA00022490"/>
    </source>
</evidence>
<evidence type="ECO:0000256" key="8">
    <source>
        <dbReference type="SAM" id="Coils"/>
    </source>
</evidence>
<dbReference type="GO" id="GO:0000422">
    <property type="term" value="P:autophagy of mitochondrion"/>
    <property type="evidence" value="ECO:0007669"/>
    <property type="project" value="TreeGrafter"/>
</dbReference>
<dbReference type="SMART" id="SM00312">
    <property type="entry name" value="PX"/>
    <property type="match status" value="1"/>
</dbReference>
<sequence length="460" mass="53299">MENIEDLAVLEVSSENQTPFSLKHESRDSITDISNVSTPNDCSMVQSISLESFSFSNELEGFESGLNVKDLVVRVDNPQKHLDSLETYITFRITTRTSREEYSENEYVVRRRYNDFVWIRQKLVDGFPTHVVPPLPAKHSLIGQLDRYSREFVLCRMAMLHRFLNRIVSHPILSSHSTMHLFLTAKPAEFLVHRRNSDSIIGRMTGSLQQIANSYACQKTEPEFETVKDYVETLSEKLSTLEKIGERIQKERKDHVAELNNFFPVFTSWAGIEPVLRPLLLDIGVAEETISSALQKRLISSYQIHFSQPLHEYLLYLESINEALERRDNIQIEYELAVEELNKLKSEKDELINSDPADTPASFSIWKPASCQDKLEKLNLSIPKLLKTVETNQDKMEIANENLRADMERWYVEKKVDLKRILIKMADQHMKYYQESVEAWEKVLPSLKETSNYDNVTTLS</sequence>
<organism evidence="10">
    <name type="scientific">Graphocephala atropunctata</name>
    <dbReference type="NCBI Taxonomy" id="36148"/>
    <lineage>
        <taxon>Eukaryota</taxon>
        <taxon>Metazoa</taxon>
        <taxon>Ecdysozoa</taxon>
        <taxon>Arthropoda</taxon>
        <taxon>Hexapoda</taxon>
        <taxon>Insecta</taxon>
        <taxon>Pterygota</taxon>
        <taxon>Neoptera</taxon>
        <taxon>Paraneoptera</taxon>
        <taxon>Hemiptera</taxon>
        <taxon>Auchenorrhyncha</taxon>
        <taxon>Membracoidea</taxon>
        <taxon>Cicadellidae</taxon>
        <taxon>Cicadellinae</taxon>
        <taxon>Cicadellini</taxon>
        <taxon>Graphocephala</taxon>
    </lineage>
</organism>
<dbReference type="Gene3D" id="3.30.1520.10">
    <property type="entry name" value="Phox-like domain"/>
    <property type="match status" value="1"/>
</dbReference>
<dbReference type="EMBL" id="GEBQ01017176">
    <property type="protein sequence ID" value="JAT22801.1"/>
    <property type="molecule type" value="Transcribed_RNA"/>
</dbReference>
<evidence type="ECO:0000256" key="7">
    <source>
        <dbReference type="ARBA" id="ARBA00023136"/>
    </source>
</evidence>
<evidence type="ECO:0000256" key="2">
    <source>
        <dbReference type="ARBA" id="ARBA00004496"/>
    </source>
</evidence>
<accession>A0A1B6LGH7</accession>
<dbReference type="GO" id="GO:0005769">
    <property type="term" value="C:early endosome"/>
    <property type="evidence" value="ECO:0007669"/>
    <property type="project" value="TreeGrafter"/>
</dbReference>
<evidence type="ECO:0000256" key="4">
    <source>
        <dbReference type="ARBA" id="ARBA00022448"/>
    </source>
</evidence>
<reference evidence="10" key="1">
    <citation type="submission" date="2015-11" db="EMBL/GenBank/DDBJ databases">
        <title>De novo transcriptome assembly of four potential Pierce s Disease insect vectors from Arizona vineyards.</title>
        <authorList>
            <person name="Tassone E.E."/>
        </authorList>
    </citation>
    <scope>NUCLEOTIDE SEQUENCE</scope>
</reference>
<dbReference type="PANTHER" id="PTHR45949:SF2">
    <property type="entry name" value="SORTING NEXIN-4"/>
    <property type="match status" value="1"/>
</dbReference>
<keyword evidence="8" id="KW-0175">Coiled coil</keyword>
<keyword evidence="4" id="KW-0813">Transport</keyword>
<evidence type="ECO:0000256" key="1">
    <source>
        <dbReference type="ARBA" id="ARBA00004184"/>
    </source>
</evidence>
<gene>
    <name evidence="10" type="ORF">g.13482</name>
</gene>
<dbReference type="AlphaFoldDB" id="A0A1B6LGH7"/>
<dbReference type="GO" id="GO:0000407">
    <property type="term" value="C:phagophore assembly site"/>
    <property type="evidence" value="ECO:0007669"/>
    <property type="project" value="TreeGrafter"/>
</dbReference>
<evidence type="ECO:0000313" key="10">
    <source>
        <dbReference type="EMBL" id="JAT22801.1"/>
    </source>
</evidence>
<dbReference type="SUPFAM" id="SSF64268">
    <property type="entry name" value="PX domain"/>
    <property type="match status" value="1"/>
</dbReference>
<evidence type="ECO:0000259" key="9">
    <source>
        <dbReference type="PROSITE" id="PS50195"/>
    </source>
</evidence>
<comment type="similarity">
    <text evidence="3">Belongs to the sorting nexin family.</text>
</comment>